<gene>
    <name evidence="7" type="ORF">ODALV1_LOCUS12372</name>
</gene>
<evidence type="ECO:0000256" key="5">
    <source>
        <dbReference type="ARBA" id="ARBA00029327"/>
    </source>
</evidence>
<accession>A0ABP1QKG9</accession>
<reference evidence="7 8" key="1">
    <citation type="submission" date="2024-08" db="EMBL/GenBank/DDBJ databases">
        <authorList>
            <person name="Cucini C."/>
            <person name="Frati F."/>
        </authorList>
    </citation>
    <scope>NUCLEOTIDE SEQUENCE [LARGE SCALE GENOMIC DNA]</scope>
</reference>
<evidence type="ECO:0000256" key="2">
    <source>
        <dbReference type="ARBA" id="ARBA00023002"/>
    </source>
</evidence>
<evidence type="ECO:0000256" key="3">
    <source>
        <dbReference type="ARBA" id="ARBA00024042"/>
    </source>
</evidence>
<keyword evidence="8" id="KW-1185">Reference proteome</keyword>
<name>A0ABP1QKG9_9HEXA</name>
<evidence type="ECO:0000313" key="7">
    <source>
        <dbReference type="EMBL" id="CAL8106493.1"/>
    </source>
</evidence>
<dbReference type="PANTHER" id="PTHR10578">
    <property type="entry name" value="S -2-HYDROXY-ACID OXIDASE-RELATED"/>
    <property type="match status" value="1"/>
</dbReference>
<protein>
    <recommendedName>
        <fullName evidence="6">FMN hydroxy acid dehydrogenase domain-containing protein</fullName>
    </recommendedName>
</protein>
<evidence type="ECO:0000256" key="1">
    <source>
        <dbReference type="ARBA" id="ARBA00001917"/>
    </source>
</evidence>
<evidence type="ECO:0000256" key="4">
    <source>
        <dbReference type="ARBA" id="ARBA00029325"/>
    </source>
</evidence>
<evidence type="ECO:0000259" key="6">
    <source>
        <dbReference type="PROSITE" id="PS51349"/>
    </source>
</evidence>
<dbReference type="CDD" id="cd02809">
    <property type="entry name" value="alpha_hydroxyacid_oxid_FMN"/>
    <property type="match status" value="1"/>
</dbReference>
<dbReference type="PANTHER" id="PTHR10578:SF149">
    <property type="entry name" value="2-HYDROXYACID OXIDASE 2"/>
    <property type="match status" value="1"/>
</dbReference>
<evidence type="ECO:0000313" key="8">
    <source>
        <dbReference type="Proteomes" id="UP001642540"/>
    </source>
</evidence>
<keyword evidence="2" id="KW-0560">Oxidoreductase</keyword>
<dbReference type="PROSITE" id="PS51349">
    <property type="entry name" value="FMN_HYDROXY_ACID_DH_2"/>
    <property type="match status" value="1"/>
</dbReference>
<dbReference type="Proteomes" id="UP001642540">
    <property type="component" value="Unassembled WGS sequence"/>
</dbReference>
<dbReference type="Pfam" id="PF01070">
    <property type="entry name" value="FMN_dh"/>
    <property type="match status" value="1"/>
</dbReference>
<dbReference type="SUPFAM" id="SSF51395">
    <property type="entry name" value="FMN-linked oxidoreductases"/>
    <property type="match status" value="1"/>
</dbReference>
<comment type="catalytic activity">
    <reaction evidence="4">
        <text>a (2S)-2-hydroxycarboxylate + O2 = a 2-oxocarboxylate + H2O2</text>
        <dbReference type="Rhea" id="RHEA:16789"/>
        <dbReference type="ChEBI" id="CHEBI:15379"/>
        <dbReference type="ChEBI" id="CHEBI:16240"/>
        <dbReference type="ChEBI" id="CHEBI:35179"/>
        <dbReference type="ChEBI" id="CHEBI:58123"/>
        <dbReference type="EC" id="1.1.3.15"/>
    </reaction>
    <physiologicalReaction direction="left-to-right" evidence="4">
        <dbReference type="Rhea" id="RHEA:16790"/>
    </physiologicalReaction>
</comment>
<dbReference type="PROSITE" id="PS00557">
    <property type="entry name" value="FMN_HYDROXY_ACID_DH_1"/>
    <property type="match status" value="1"/>
</dbReference>
<comment type="cofactor">
    <cofactor evidence="1">
        <name>FMN</name>
        <dbReference type="ChEBI" id="CHEBI:58210"/>
    </cofactor>
</comment>
<dbReference type="PIRSF" id="PIRSF000138">
    <property type="entry name" value="Al-hdrx_acd_dh"/>
    <property type="match status" value="1"/>
</dbReference>
<dbReference type="InterPro" id="IPR012133">
    <property type="entry name" value="Alpha-hydoxy_acid_DH_FMN"/>
</dbReference>
<sequence>MDKLVCIKDFMLAVENIWDSNLNAYYNCGADDEITVQENRDAFIRWKLRPRLLRGVSKRSLFTTVLGKPVNFPVGIAPTAMHQMAHPEGELATARAADNSGTIFIQSLHSTYSIEEVAHAAPNSRKWLQMALIKDRNKMIEVALRAKRVGFEAIVLSVDTCTFGIRRNIRRLPFKLPAGIRLANLEEDEMNVNPDGFNFTQHSELTLDCGATWDLIQFLKSATDMPIIAKGIQTFEDAVLAVNNGADAIFVSNHGGRQLDGVIPTIDILQEVVESVGEHVEVYVDGGVMRGSDVFKAIAIGAKMAFIGRPILWGLGVGGQEGVQKVLNILKEELDITMALTGVRSVSEISPEFVRTVTQLKTLKTKC</sequence>
<comment type="similarity">
    <text evidence="3">Belongs to the FMN-dependent alpha-hydroxy acid dehydrogenase family.</text>
</comment>
<dbReference type="InterPro" id="IPR008259">
    <property type="entry name" value="FMN_hydac_DH_AS"/>
</dbReference>
<dbReference type="Gene3D" id="3.20.20.70">
    <property type="entry name" value="Aldolase class I"/>
    <property type="match status" value="1"/>
</dbReference>
<dbReference type="EMBL" id="CAXLJM020000038">
    <property type="protein sequence ID" value="CAL8106493.1"/>
    <property type="molecule type" value="Genomic_DNA"/>
</dbReference>
<comment type="caution">
    <text evidence="7">The sequence shown here is derived from an EMBL/GenBank/DDBJ whole genome shotgun (WGS) entry which is preliminary data.</text>
</comment>
<proteinExistence type="inferred from homology"/>
<dbReference type="InterPro" id="IPR037396">
    <property type="entry name" value="FMN_HAD"/>
</dbReference>
<dbReference type="InterPro" id="IPR000262">
    <property type="entry name" value="FMN-dep_DH"/>
</dbReference>
<comment type="catalytic activity">
    <reaction evidence="5">
        <text>2-hydroxyoctanoate + O2 = 2-oxooctanoate + H2O2</text>
        <dbReference type="Rhea" id="RHEA:67940"/>
        <dbReference type="ChEBI" id="CHEBI:15379"/>
        <dbReference type="ChEBI" id="CHEBI:16240"/>
        <dbReference type="ChEBI" id="CHEBI:133514"/>
        <dbReference type="ChEBI" id="CHEBI:176689"/>
    </reaction>
    <physiologicalReaction direction="left-to-right" evidence="5">
        <dbReference type="Rhea" id="RHEA:67941"/>
    </physiologicalReaction>
</comment>
<feature type="domain" description="FMN hydroxy acid dehydrogenase" evidence="6">
    <location>
        <begin position="1"/>
        <end position="359"/>
    </location>
</feature>
<organism evidence="7 8">
    <name type="scientific">Orchesella dallaii</name>
    <dbReference type="NCBI Taxonomy" id="48710"/>
    <lineage>
        <taxon>Eukaryota</taxon>
        <taxon>Metazoa</taxon>
        <taxon>Ecdysozoa</taxon>
        <taxon>Arthropoda</taxon>
        <taxon>Hexapoda</taxon>
        <taxon>Collembola</taxon>
        <taxon>Entomobryomorpha</taxon>
        <taxon>Entomobryoidea</taxon>
        <taxon>Orchesellidae</taxon>
        <taxon>Orchesellinae</taxon>
        <taxon>Orchesella</taxon>
    </lineage>
</organism>
<dbReference type="InterPro" id="IPR013785">
    <property type="entry name" value="Aldolase_TIM"/>
</dbReference>